<keyword evidence="2" id="KW-0614">Plasmid</keyword>
<dbReference type="EMBL" id="CP000965">
    <property type="protein sequence ID" value="ACI12179.1"/>
    <property type="molecule type" value="Genomic_DNA"/>
</dbReference>
<accession>B5RK25</accession>
<keyword evidence="1" id="KW-0472">Membrane</keyword>
<name>B5RK25_KLEV3</name>
<gene>
    <name evidence="2" type="ordered locus">KPK_A0101</name>
</gene>
<evidence type="ECO:0000256" key="1">
    <source>
        <dbReference type="SAM" id="Phobius"/>
    </source>
</evidence>
<protein>
    <submittedName>
        <fullName evidence="2">Uncharacterized protein</fullName>
    </submittedName>
</protein>
<dbReference type="HOGENOM" id="CLU_219741_0_0_6"/>
<evidence type="ECO:0000313" key="3">
    <source>
        <dbReference type="Proteomes" id="UP000001734"/>
    </source>
</evidence>
<keyword evidence="1" id="KW-0812">Transmembrane</keyword>
<keyword evidence="1" id="KW-1133">Transmembrane helix</keyword>
<proteinExistence type="predicted"/>
<geneLocation type="plasmid" evidence="2 3">
    <name>pKP187</name>
</geneLocation>
<dbReference type="KEGG" id="kpe:KPK_A0101"/>
<sequence length="39" mass="4317">MFGYSLFRLSLFIALAIILCTAFGLLTYLVVSALAENFN</sequence>
<dbReference type="Proteomes" id="UP000001734">
    <property type="component" value="Plasmid pKP187"/>
</dbReference>
<evidence type="ECO:0000313" key="2">
    <source>
        <dbReference type="EMBL" id="ACI12179.1"/>
    </source>
</evidence>
<feature type="transmembrane region" description="Helical" evidence="1">
    <location>
        <begin position="12"/>
        <end position="35"/>
    </location>
</feature>
<dbReference type="BioCyc" id="KPNE507522:GI0B-5635-MONOMER"/>
<reference evidence="2 3" key="1">
    <citation type="journal article" date="2008" name="PLoS Genet.">
        <title>Complete genome sequence of the N2-fixing broad host range endophyte Klebsiella pneumoniae 342 and virulence predictions verified in mice.</title>
        <authorList>
            <person name="Fouts D.E."/>
            <person name="Tyler H.L."/>
            <person name="DeBoy R.T."/>
            <person name="Daugherty S."/>
            <person name="Ren Q."/>
            <person name="Badger J.H."/>
            <person name="Durkin A.S."/>
            <person name="Huot H."/>
            <person name="Shrivastava S."/>
            <person name="Kothari S."/>
            <person name="Dodson R.J."/>
            <person name="Mohamoud Y."/>
            <person name="Khouri H."/>
            <person name="Roesch L.F."/>
            <person name="Krogfelt K.A."/>
            <person name="Struve C."/>
            <person name="Triplett E.W."/>
            <person name="Methe B.A."/>
        </authorList>
    </citation>
    <scope>NUCLEOTIDE SEQUENCE [LARGE SCALE GENOMIC DNA]</scope>
    <source>
        <strain evidence="2 3">342</strain>
        <plasmid evidence="3">Plasmid pKP187</plasmid>
    </source>
</reference>
<organism evidence="2 3">
    <name type="scientific">Klebsiella variicola (strain 342)</name>
    <name type="common">Klebsiella pneumoniae</name>
    <dbReference type="NCBI Taxonomy" id="507522"/>
    <lineage>
        <taxon>Bacteria</taxon>
        <taxon>Pseudomonadati</taxon>
        <taxon>Pseudomonadota</taxon>
        <taxon>Gammaproteobacteria</taxon>
        <taxon>Enterobacterales</taxon>
        <taxon>Enterobacteriaceae</taxon>
        <taxon>Klebsiella/Raoultella group</taxon>
        <taxon>Klebsiella</taxon>
        <taxon>Klebsiella pneumoniae complex</taxon>
    </lineage>
</organism>
<dbReference type="AlphaFoldDB" id="B5RK25"/>